<gene>
    <name evidence="2" type="ORF">BJ508DRAFT_336597</name>
</gene>
<protein>
    <submittedName>
        <fullName evidence="2">Uncharacterized protein</fullName>
    </submittedName>
</protein>
<sequence length="305" mass="35260">MVHLLIRTGPSPPIFPDEKEDEKTHVLYHDLHVRPCIDPKIILDEYDTLDDPLPLGFSYNWWLDKIPRFTKTDSIESYIRHNADLIQHFLGDYYLMNRQAWDPETIERMLFLSLPTVRKNIMKDLGLKAGEEASDVEFNRVLCLTVGDSNEPSSNQNRLSFTNSLPIFVITELALTLRKNDRTFLKLFSAAFRFSPWMLNGAGFIARLRPEASCSQYPYKSPPLPAALTAERPTIPETCSEEEKRQARERIEMFDMEAEEARKEYECGVLNDLFDLIEERETAERLGQGTLEAETEAFRKGYSRG</sequence>
<dbReference type="Proteomes" id="UP000275078">
    <property type="component" value="Unassembled WGS sequence"/>
</dbReference>
<reference evidence="2 3" key="1">
    <citation type="journal article" date="2018" name="Nat. Ecol. Evol.">
        <title>Pezizomycetes genomes reveal the molecular basis of ectomycorrhizal truffle lifestyle.</title>
        <authorList>
            <person name="Murat C."/>
            <person name="Payen T."/>
            <person name="Noel B."/>
            <person name="Kuo A."/>
            <person name="Morin E."/>
            <person name="Chen J."/>
            <person name="Kohler A."/>
            <person name="Krizsan K."/>
            <person name="Balestrini R."/>
            <person name="Da Silva C."/>
            <person name="Montanini B."/>
            <person name="Hainaut M."/>
            <person name="Levati E."/>
            <person name="Barry K.W."/>
            <person name="Belfiori B."/>
            <person name="Cichocki N."/>
            <person name="Clum A."/>
            <person name="Dockter R.B."/>
            <person name="Fauchery L."/>
            <person name="Guy J."/>
            <person name="Iotti M."/>
            <person name="Le Tacon F."/>
            <person name="Lindquist E.A."/>
            <person name="Lipzen A."/>
            <person name="Malagnac F."/>
            <person name="Mello A."/>
            <person name="Molinier V."/>
            <person name="Miyauchi S."/>
            <person name="Poulain J."/>
            <person name="Riccioni C."/>
            <person name="Rubini A."/>
            <person name="Sitrit Y."/>
            <person name="Splivallo R."/>
            <person name="Traeger S."/>
            <person name="Wang M."/>
            <person name="Zifcakova L."/>
            <person name="Wipf D."/>
            <person name="Zambonelli A."/>
            <person name="Paolocci F."/>
            <person name="Nowrousian M."/>
            <person name="Ottonello S."/>
            <person name="Baldrian P."/>
            <person name="Spatafora J.W."/>
            <person name="Henrissat B."/>
            <person name="Nagy L.G."/>
            <person name="Aury J.M."/>
            <person name="Wincker P."/>
            <person name="Grigoriev I.V."/>
            <person name="Bonfante P."/>
            <person name="Martin F.M."/>
        </authorList>
    </citation>
    <scope>NUCLEOTIDE SEQUENCE [LARGE SCALE GENOMIC DNA]</scope>
    <source>
        <strain evidence="2 3">RN42</strain>
    </source>
</reference>
<accession>A0A3N4HFM6</accession>
<keyword evidence="3" id="KW-1185">Reference proteome</keyword>
<dbReference type="EMBL" id="ML120006">
    <property type="protein sequence ID" value="RPA70940.1"/>
    <property type="molecule type" value="Genomic_DNA"/>
</dbReference>
<feature type="region of interest" description="Disordered" evidence="1">
    <location>
        <begin position="285"/>
        <end position="305"/>
    </location>
</feature>
<evidence type="ECO:0000313" key="2">
    <source>
        <dbReference type="EMBL" id="RPA70940.1"/>
    </source>
</evidence>
<evidence type="ECO:0000256" key="1">
    <source>
        <dbReference type="SAM" id="MobiDB-lite"/>
    </source>
</evidence>
<name>A0A3N4HFM6_ASCIM</name>
<proteinExistence type="predicted"/>
<dbReference type="AlphaFoldDB" id="A0A3N4HFM6"/>
<evidence type="ECO:0000313" key="3">
    <source>
        <dbReference type="Proteomes" id="UP000275078"/>
    </source>
</evidence>
<organism evidence="2 3">
    <name type="scientific">Ascobolus immersus RN42</name>
    <dbReference type="NCBI Taxonomy" id="1160509"/>
    <lineage>
        <taxon>Eukaryota</taxon>
        <taxon>Fungi</taxon>
        <taxon>Dikarya</taxon>
        <taxon>Ascomycota</taxon>
        <taxon>Pezizomycotina</taxon>
        <taxon>Pezizomycetes</taxon>
        <taxon>Pezizales</taxon>
        <taxon>Ascobolaceae</taxon>
        <taxon>Ascobolus</taxon>
    </lineage>
</organism>